<organism evidence="1">
    <name type="scientific">marine sediment metagenome</name>
    <dbReference type="NCBI Taxonomy" id="412755"/>
    <lineage>
        <taxon>unclassified sequences</taxon>
        <taxon>metagenomes</taxon>
        <taxon>ecological metagenomes</taxon>
    </lineage>
</organism>
<accession>A0A0F9S9C1</accession>
<reference evidence="1" key="1">
    <citation type="journal article" date="2015" name="Nature">
        <title>Complex archaea that bridge the gap between prokaryotes and eukaryotes.</title>
        <authorList>
            <person name="Spang A."/>
            <person name="Saw J.H."/>
            <person name="Jorgensen S.L."/>
            <person name="Zaremba-Niedzwiedzka K."/>
            <person name="Martijn J."/>
            <person name="Lind A.E."/>
            <person name="van Eijk R."/>
            <person name="Schleper C."/>
            <person name="Guy L."/>
            <person name="Ettema T.J."/>
        </authorList>
    </citation>
    <scope>NUCLEOTIDE SEQUENCE</scope>
</reference>
<proteinExistence type="predicted"/>
<name>A0A0F9S9C1_9ZZZZ</name>
<dbReference type="EMBL" id="LAZR01000746">
    <property type="protein sequence ID" value="KKN58842.1"/>
    <property type="molecule type" value="Genomic_DNA"/>
</dbReference>
<protein>
    <recommendedName>
        <fullName evidence="2">Terminase large subunit gp17-like C-terminal domain-containing protein</fullName>
    </recommendedName>
</protein>
<dbReference type="AlphaFoldDB" id="A0A0F9S9C1"/>
<gene>
    <name evidence="1" type="ORF">LCGC14_0547490</name>
</gene>
<comment type="caution">
    <text evidence="1">The sequence shown here is derived from an EMBL/GenBank/DDBJ whole genome shotgun (WGS) entry which is preliminary data.</text>
</comment>
<dbReference type="InterPro" id="IPR006517">
    <property type="entry name" value="Phage_terminase_lsu-like_C"/>
</dbReference>
<dbReference type="Gene3D" id="3.30.420.240">
    <property type="match status" value="1"/>
</dbReference>
<sequence length="547" mass="63323">QLIAEPYNVSRQSLMKALKKYLAASAPNYIKTSNTNIKDNITQPGKNIAGRLPAYGKLDPTNYHSVLTPHSWVRNFCGKGFEWELTYLSELSLLMNSQKRYFAFLPRSYGKTTEVIGDAAYWLLERKLPYLMFTAGPTGKNRIFRKIKSILKSPKIRRTYGDVVESFNALTGEVWFKEEIYTHTDPTLKVSSRMGDVIGLHPARIHFEDIIQTEFVGAESNELLLEWYYEVVTYLATKDTIMGGTGTRKGYYDWYSKIMKHDYMVLHKKAINLTSGDWPTIQDCKVEQITEEDGFQTEIMHEVSLKRGEYEWLYCPNHTLEGLLWDRITNLSAFESQMQNSPLPEGGLYFQKNEWLEIEPYSLTHIDDYFITVDPGYGQSKKADDTAILVFGIYQGKLYIVDGLIKKLKFDEIINTIYNYYKIYSPIQIFVETNFAQIWLQQGSDYAGLPVVGIKQKQNKIMRIDALKPYYSNGMIFVYRSCPARHALYKEYLQYDRRDSTGDKHDDGLDALATGLNKTAHYLVRTRSVRAFTGASQTRQERYRNVY</sequence>
<evidence type="ECO:0008006" key="2">
    <source>
        <dbReference type="Google" id="ProtNLM"/>
    </source>
</evidence>
<feature type="non-terminal residue" evidence="1">
    <location>
        <position position="1"/>
    </location>
</feature>
<dbReference type="NCBIfam" id="TIGR01630">
    <property type="entry name" value="psiM2_ORF9"/>
    <property type="match status" value="1"/>
</dbReference>
<evidence type="ECO:0000313" key="1">
    <source>
        <dbReference type="EMBL" id="KKN58842.1"/>
    </source>
</evidence>